<organism evidence="1">
    <name type="scientific">Ovis aries</name>
    <name type="common">Sheep</name>
    <dbReference type="NCBI Taxonomy" id="9940"/>
    <lineage>
        <taxon>Eukaryota</taxon>
        <taxon>Metazoa</taxon>
        <taxon>Chordata</taxon>
        <taxon>Craniata</taxon>
        <taxon>Vertebrata</taxon>
        <taxon>Euteleostomi</taxon>
        <taxon>Mammalia</taxon>
        <taxon>Eutheria</taxon>
        <taxon>Laurasiatheria</taxon>
        <taxon>Artiodactyla</taxon>
        <taxon>Ruminantia</taxon>
        <taxon>Pecora</taxon>
        <taxon>Bovidae</taxon>
        <taxon>Caprinae</taxon>
        <taxon>Ovis</taxon>
    </lineage>
</organism>
<name>A0AC11DD46_SHEEP</name>
<reference evidence="1" key="3">
    <citation type="submission" date="2025-09" db="UniProtKB">
        <authorList>
            <consortium name="Ensembl"/>
        </authorList>
    </citation>
    <scope>IDENTIFICATION</scope>
</reference>
<evidence type="ECO:0000313" key="1">
    <source>
        <dbReference type="Ensembl" id="ENSOARP00020043855.1"/>
    </source>
</evidence>
<accession>A0AC11DD46</accession>
<reference evidence="1" key="2">
    <citation type="submission" date="2025-08" db="UniProtKB">
        <authorList>
            <consortium name="Ensembl"/>
        </authorList>
    </citation>
    <scope>IDENTIFICATION</scope>
</reference>
<dbReference type="Ensembl" id="ENSOART00020042475.1">
    <property type="protein sequence ID" value="ENSOARP00020043855.1"/>
    <property type="gene ID" value="ENSOARG00020036940.1"/>
</dbReference>
<proteinExistence type="predicted"/>
<protein>
    <submittedName>
        <fullName evidence="1">Uncharacterized protein</fullName>
    </submittedName>
</protein>
<sequence>MSQGPPRGRVPCARGRFPSCSQVLSRLSLQRCLEDEYSGAPQPSEANLEPSLAGRTSPPELKGQKAAMQQELQAPLRPSYFSPRHRPQLLESSSQGSGLHGAAGVWARLLQCCLPAPPLERCPKPATVDGRVSASSGKGQLLL</sequence>
<reference evidence="1" key="1">
    <citation type="submission" date="2020-11" db="EMBL/GenBank/DDBJ databases">
        <authorList>
            <person name="Davenport K.M."/>
            <person name="Bickhart D.M."/>
            <person name="Smith T.P.L."/>
            <person name="Murdoch B.M."/>
            <person name="Rosen B.D."/>
        </authorList>
    </citation>
    <scope>NUCLEOTIDE SEQUENCE [LARGE SCALE GENOMIC DNA]</scope>
    <source>
        <strain evidence="1">OAR_USU_Benz2616</strain>
    </source>
</reference>